<dbReference type="Gene3D" id="2.60.40.150">
    <property type="entry name" value="C2 domain"/>
    <property type="match status" value="1"/>
</dbReference>
<gene>
    <name evidence="9" type="ORF">NP493_251g03006</name>
</gene>
<evidence type="ECO:0000256" key="5">
    <source>
        <dbReference type="ARBA" id="ARBA00023098"/>
    </source>
</evidence>
<dbReference type="PROSITE" id="PS50003">
    <property type="entry name" value="PH_DOMAIN"/>
    <property type="match status" value="1"/>
</dbReference>
<evidence type="ECO:0000256" key="6">
    <source>
        <dbReference type="SAM" id="MobiDB-lite"/>
    </source>
</evidence>
<dbReference type="PANTHER" id="PTHR12187">
    <property type="entry name" value="AGAP000124-PA"/>
    <property type="match status" value="1"/>
</dbReference>
<dbReference type="InterPro" id="IPR001849">
    <property type="entry name" value="PH_domain"/>
</dbReference>
<name>A0AAD9UD19_RIDPI</name>
<sequence length="1017" mass="115019">MRFNSRELAALAQQDKNKFDKEGVLLIKERQEGIFRKGESYVERLFRLRGNLLFYFKTKEPQSEVIGLFVMERYVVELDSEEEIPYSFVLVFEGVERVIQLAAGGERERDRWIESLHIASYECMKMQLESLREQLWQRTGRDPIDNPEPTELPSTCTEEGSETNEPLLEMCVSCDGLPCETNGQQPNTFVSVAVLTPPEQDWSAHAHTEIIERNANPCYLTTVSFVDTHTVTLSMRLKLVVYNVKERMTNTMAQIGCVLFTIKDLLTTPGYRLRLPLNSLDLQDKGNVTVMAWHNGPQLEWQGLEMTGSIQTEVLGADSSVVNAALPLPSRNVTKRVDMLRPLYDHIITRTYRFPTNSGEELSTYEYLGESKLTFLLPVQLLKLWVSEEKDRLKQLQELGELKSKLEVTRNRLMQNASDTVKRYTSMHSGYLRLTGAPFKPSVKKSHKEVEFAPTNLHLQRMWVHNEDKEKYKFVDIVPGACYDVMTFGAFTAFTQKYKHGGLRRQLRHSADGCTTLMSVTALLNRISAMRTAVNSYCEAVCRAAIHADSADLNNSSAALVDKTRQLIQVCEDPLVERGMTSWHRNRLQKATSADPQARLTNHVAPSGGGGLSEESWKWSGTDFVKSPTEEPWEMTRLNTEASLVCVMSEVELLLQGGCDSADHRSTKWLEALSPHVIKLQSCVEVTCQRARSCLSFISVQESGSNVALMHSIKYRRDVVFAQALTCATTAVMTKLRRSMTDEVFLRQLFQIGVLLEFESLVSCYGDEMGMLEDMEVGVTDLSHVVFKVTQASKPDDVMPVVTGSRSGYIVHLPVPEHMFLLLPRELQQGHAIKVIPVIFSIGINEQATIAERFGDMSVQEAVNIDSYKRLYAYYEKFVEIIGEPEGDKTSAMSLEQLIRHLHINVMSKKNKNVEVLHLAAEVCRALNGVRLTSCKSGKDRTAMSVTLEQVQLLQREHDLASHVFMHALACMRSEGVRRENAQKNTGSRKYAFNSLQLLSMPRLYRPPNGTYGNVQS</sequence>
<evidence type="ECO:0000256" key="2">
    <source>
        <dbReference type="ARBA" id="ARBA00006306"/>
    </source>
</evidence>
<evidence type="ECO:0000256" key="3">
    <source>
        <dbReference type="ARBA" id="ARBA00013037"/>
    </source>
</evidence>
<dbReference type="Pfam" id="PF00169">
    <property type="entry name" value="PH"/>
    <property type="match status" value="1"/>
</dbReference>
<dbReference type="PANTHER" id="PTHR12187:SF11">
    <property type="entry name" value="PHOSPHATIDYLINOSITOL-3,4-BISPHOSPHATE 4-PHOSPHATASE"/>
    <property type="match status" value="1"/>
</dbReference>
<dbReference type="Gene3D" id="2.30.29.30">
    <property type="entry name" value="Pleckstrin-homology domain (PH domain)/Phosphotyrosine-binding domain (PTB)"/>
    <property type="match status" value="1"/>
</dbReference>
<feature type="domain" description="C2" evidence="8">
    <location>
        <begin position="148"/>
        <end position="275"/>
    </location>
</feature>
<dbReference type="PROSITE" id="PS50004">
    <property type="entry name" value="C2"/>
    <property type="match status" value="1"/>
</dbReference>
<keyword evidence="10" id="KW-1185">Reference proteome</keyword>
<dbReference type="SUPFAM" id="SSF49562">
    <property type="entry name" value="C2 domain (Calcium/lipid-binding domain, CaLB)"/>
    <property type="match status" value="1"/>
</dbReference>
<dbReference type="EC" id="3.1.3.66" evidence="3"/>
<dbReference type="InterPro" id="IPR000008">
    <property type="entry name" value="C2_dom"/>
</dbReference>
<protein>
    <recommendedName>
        <fullName evidence="3">phosphatidylinositol-3,4-bisphosphate 4-phosphatase</fullName>
        <ecNumber evidence="3">3.1.3.66</ecNumber>
    </recommendedName>
</protein>
<dbReference type="InterPro" id="IPR035892">
    <property type="entry name" value="C2_domain_sf"/>
</dbReference>
<evidence type="ECO:0000313" key="10">
    <source>
        <dbReference type="Proteomes" id="UP001209878"/>
    </source>
</evidence>
<keyword evidence="5" id="KW-0443">Lipid metabolism</keyword>
<feature type="region of interest" description="Disordered" evidence="6">
    <location>
        <begin position="140"/>
        <end position="160"/>
    </location>
</feature>
<proteinExistence type="inferred from homology"/>
<feature type="domain" description="PH" evidence="7">
    <location>
        <begin position="18"/>
        <end position="121"/>
    </location>
</feature>
<organism evidence="9 10">
    <name type="scientific">Ridgeia piscesae</name>
    <name type="common">Tubeworm</name>
    <dbReference type="NCBI Taxonomy" id="27915"/>
    <lineage>
        <taxon>Eukaryota</taxon>
        <taxon>Metazoa</taxon>
        <taxon>Spiralia</taxon>
        <taxon>Lophotrochozoa</taxon>
        <taxon>Annelida</taxon>
        <taxon>Polychaeta</taxon>
        <taxon>Sedentaria</taxon>
        <taxon>Canalipalpata</taxon>
        <taxon>Sabellida</taxon>
        <taxon>Siboglinidae</taxon>
        <taxon>Ridgeia</taxon>
    </lineage>
</organism>
<accession>A0AAD9UD19</accession>
<dbReference type="GO" id="GO:0016316">
    <property type="term" value="F:phosphatidylinositol-3,4-bisphosphate 4-phosphatase activity"/>
    <property type="evidence" value="ECO:0007669"/>
    <property type="project" value="UniProtKB-EC"/>
</dbReference>
<evidence type="ECO:0000313" key="9">
    <source>
        <dbReference type="EMBL" id="KAK2184836.1"/>
    </source>
</evidence>
<dbReference type="InterPro" id="IPR039034">
    <property type="entry name" value="INPP4"/>
</dbReference>
<dbReference type="SMART" id="SM00233">
    <property type="entry name" value="PH"/>
    <property type="match status" value="1"/>
</dbReference>
<dbReference type="Proteomes" id="UP001209878">
    <property type="component" value="Unassembled WGS sequence"/>
</dbReference>
<dbReference type="SUPFAM" id="SSF50729">
    <property type="entry name" value="PH domain-like"/>
    <property type="match status" value="1"/>
</dbReference>
<evidence type="ECO:0000256" key="4">
    <source>
        <dbReference type="ARBA" id="ARBA00022801"/>
    </source>
</evidence>
<dbReference type="GO" id="GO:0005737">
    <property type="term" value="C:cytoplasm"/>
    <property type="evidence" value="ECO:0007669"/>
    <property type="project" value="TreeGrafter"/>
</dbReference>
<comment type="pathway">
    <text evidence="1">Signal transduction; phosphatidylinositol signaling pathway.</text>
</comment>
<dbReference type="InterPro" id="IPR011993">
    <property type="entry name" value="PH-like_dom_sf"/>
</dbReference>
<feature type="region of interest" description="Disordered" evidence="6">
    <location>
        <begin position="591"/>
        <end position="613"/>
    </location>
</feature>
<evidence type="ECO:0000256" key="1">
    <source>
        <dbReference type="ARBA" id="ARBA00004847"/>
    </source>
</evidence>
<comment type="similarity">
    <text evidence="2">Belongs to the inositol 3,4-bisphosphate 4-phosphatase family.</text>
</comment>
<reference evidence="9" key="1">
    <citation type="journal article" date="2023" name="Mol. Biol. Evol.">
        <title>Third-Generation Sequencing Reveals the Adaptive Role of the Epigenome in Three Deep-Sea Polychaetes.</title>
        <authorList>
            <person name="Perez M."/>
            <person name="Aroh O."/>
            <person name="Sun Y."/>
            <person name="Lan Y."/>
            <person name="Juniper S.K."/>
            <person name="Young C.R."/>
            <person name="Angers B."/>
            <person name="Qian P.Y."/>
        </authorList>
    </citation>
    <scope>NUCLEOTIDE SEQUENCE</scope>
    <source>
        <strain evidence="9">R07B-5</strain>
    </source>
</reference>
<evidence type="ECO:0000259" key="7">
    <source>
        <dbReference type="PROSITE" id="PS50003"/>
    </source>
</evidence>
<keyword evidence="4" id="KW-0378">Hydrolase</keyword>
<dbReference type="EMBL" id="JAODUO010000251">
    <property type="protein sequence ID" value="KAK2184836.1"/>
    <property type="molecule type" value="Genomic_DNA"/>
</dbReference>
<evidence type="ECO:0000259" key="8">
    <source>
        <dbReference type="PROSITE" id="PS50004"/>
    </source>
</evidence>
<dbReference type="AlphaFoldDB" id="A0AAD9UD19"/>
<comment type="caution">
    <text evidence="9">The sequence shown here is derived from an EMBL/GenBank/DDBJ whole genome shotgun (WGS) entry which is preliminary data.</text>
</comment>